<dbReference type="Proteomes" id="UP000214673">
    <property type="component" value="Unassembled WGS sequence"/>
</dbReference>
<reference evidence="3 4" key="1">
    <citation type="submission" date="2016-11" db="EMBL/GenBank/DDBJ databases">
        <title>Comparison of Traditional DNA-DNA Hybridization with In Silico Genomic Analysis.</title>
        <authorList>
            <person name="Nicholson A.C."/>
            <person name="Sammons S."/>
            <person name="Humrighouse B.W."/>
            <person name="Graziano J."/>
            <person name="Lasker B."/>
            <person name="Whitney A.M."/>
            <person name="Mcquiston J.R."/>
        </authorList>
    </citation>
    <scope>NUCLEOTIDE SEQUENCE [LARGE SCALE GENOMIC DNA]</scope>
    <source>
        <strain evidence="1 4">H1892</strain>
        <strain evidence="2 3">H2381</strain>
    </source>
</reference>
<dbReference type="Proteomes" id="UP000196640">
    <property type="component" value="Unassembled WGS sequence"/>
</dbReference>
<dbReference type="OrthoDB" id="4764643at2"/>
<protein>
    <submittedName>
        <fullName evidence="2">Uncharacterized protein</fullName>
    </submittedName>
</protein>
<accession>A0A212AUJ8</accession>
<proteinExistence type="predicted"/>
<dbReference type="EMBL" id="NIPX01000005">
    <property type="protein sequence ID" value="OWJ85162.1"/>
    <property type="molecule type" value="Genomic_DNA"/>
</dbReference>
<organism evidence="2 3">
    <name type="scientific">Haematobacter missouriensis</name>
    <dbReference type="NCBI Taxonomy" id="366616"/>
    <lineage>
        <taxon>Bacteria</taxon>
        <taxon>Pseudomonadati</taxon>
        <taxon>Pseudomonadota</taxon>
        <taxon>Alphaproteobacteria</taxon>
        <taxon>Rhodobacterales</taxon>
        <taxon>Paracoccaceae</taxon>
        <taxon>Haematobacter</taxon>
    </lineage>
</organism>
<dbReference type="EMBL" id="NIPV01000103">
    <property type="protein sequence ID" value="OWJ71933.1"/>
    <property type="molecule type" value="Genomic_DNA"/>
</dbReference>
<evidence type="ECO:0000313" key="3">
    <source>
        <dbReference type="Proteomes" id="UP000196640"/>
    </source>
</evidence>
<name>A0A212AUJ8_9RHOB</name>
<gene>
    <name evidence="2" type="ORF">CDV52_06910</name>
    <name evidence="1" type="ORF">CDV53_18350</name>
</gene>
<comment type="caution">
    <text evidence="2">The sequence shown here is derived from an EMBL/GenBank/DDBJ whole genome shotgun (WGS) entry which is preliminary data.</text>
</comment>
<dbReference type="RefSeq" id="WP_035742812.1">
    <property type="nucleotide sequence ID" value="NZ_CALUEG010000028.1"/>
</dbReference>
<keyword evidence="4" id="KW-1185">Reference proteome</keyword>
<evidence type="ECO:0000313" key="2">
    <source>
        <dbReference type="EMBL" id="OWJ85162.1"/>
    </source>
</evidence>
<dbReference type="AlphaFoldDB" id="A0A212AUJ8"/>
<evidence type="ECO:0000313" key="1">
    <source>
        <dbReference type="EMBL" id="OWJ71933.1"/>
    </source>
</evidence>
<evidence type="ECO:0000313" key="4">
    <source>
        <dbReference type="Proteomes" id="UP000214673"/>
    </source>
</evidence>
<sequence>MFARDLLETSFLISFLMSEPGRPEAWLKADARTVKRTYAPLSIRKALDDRDGFFEMKRKAHYDRLSQLTHPTPFALDLKRDGQGLIHSGPIKQIELLKACLEEAAIASILLGECLLRYCRDEVANGRSLSSRLSIALQRTREVYLKR</sequence>